<comment type="caution">
    <text evidence="5">The sequence shown here is derived from an EMBL/GenBank/DDBJ whole genome shotgun (WGS) entry which is preliminary data.</text>
</comment>
<keyword evidence="2" id="KW-0680">Restriction system</keyword>
<evidence type="ECO:0000313" key="5">
    <source>
        <dbReference type="EMBL" id="EPH10359.1"/>
    </source>
</evidence>
<dbReference type="AlphaFoldDB" id="S3XHJ6"/>
<evidence type="ECO:0000313" key="6">
    <source>
        <dbReference type="Proteomes" id="UP000014539"/>
    </source>
</evidence>
<dbReference type="Gene3D" id="3.90.220.20">
    <property type="entry name" value="DNA methylase specificity domains"/>
    <property type="match status" value="2"/>
</dbReference>
<evidence type="ECO:0000256" key="1">
    <source>
        <dbReference type="ARBA" id="ARBA00010923"/>
    </source>
</evidence>
<protein>
    <recommendedName>
        <fullName evidence="4">Type I restriction modification DNA specificity domain-containing protein</fullName>
    </recommendedName>
</protein>
<evidence type="ECO:0000256" key="2">
    <source>
        <dbReference type="ARBA" id="ARBA00022747"/>
    </source>
</evidence>
<feature type="domain" description="Type I restriction modification DNA specificity" evidence="4">
    <location>
        <begin position="15"/>
        <end position="158"/>
    </location>
</feature>
<evidence type="ECO:0000256" key="3">
    <source>
        <dbReference type="ARBA" id="ARBA00023125"/>
    </source>
</evidence>
<organism evidence="5 6">
    <name type="scientific">Campylobacter ureolyticus ACS-301-V-Sch3b</name>
    <dbReference type="NCBI Taxonomy" id="883165"/>
    <lineage>
        <taxon>Bacteria</taxon>
        <taxon>Pseudomonadati</taxon>
        <taxon>Campylobacterota</taxon>
        <taxon>Epsilonproteobacteria</taxon>
        <taxon>Campylobacterales</taxon>
        <taxon>Campylobacteraceae</taxon>
        <taxon>Campylobacter</taxon>
    </lineage>
</organism>
<dbReference type="Pfam" id="PF01420">
    <property type="entry name" value="Methylase_S"/>
    <property type="match status" value="2"/>
</dbReference>
<dbReference type="PATRIC" id="fig|883165.3.peg.141"/>
<dbReference type="GO" id="GO:0009307">
    <property type="term" value="P:DNA restriction-modification system"/>
    <property type="evidence" value="ECO:0007669"/>
    <property type="project" value="UniProtKB-KW"/>
</dbReference>
<dbReference type="Proteomes" id="UP000014539">
    <property type="component" value="Unassembled WGS sequence"/>
</dbReference>
<dbReference type="InterPro" id="IPR044946">
    <property type="entry name" value="Restrct_endonuc_typeI_TRD_sf"/>
</dbReference>
<proteinExistence type="inferred from homology"/>
<evidence type="ECO:0000259" key="4">
    <source>
        <dbReference type="Pfam" id="PF01420"/>
    </source>
</evidence>
<dbReference type="EMBL" id="AGYD01000001">
    <property type="protein sequence ID" value="EPH10359.1"/>
    <property type="molecule type" value="Genomic_DNA"/>
</dbReference>
<gene>
    <name evidence="5" type="ORF">HMPREF9309_00138</name>
</gene>
<dbReference type="InterPro" id="IPR000055">
    <property type="entry name" value="Restrct_endonuc_typeI_TRD"/>
</dbReference>
<name>S3XHJ6_9BACT</name>
<keyword evidence="3" id="KW-0238">DNA-binding</keyword>
<dbReference type="GO" id="GO:0003677">
    <property type="term" value="F:DNA binding"/>
    <property type="evidence" value="ECO:0007669"/>
    <property type="project" value="UniProtKB-KW"/>
</dbReference>
<accession>S3XHJ6</accession>
<dbReference type="SUPFAM" id="SSF116734">
    <property type="entry name" value="DNA methylase specificity domain"/>
    <property type="match status" value="2"/>
</dbReference>
<sequence length="358" mass="42494">MVKIMKQNRLSLNDVEWGEFFIKDIFTFTERGKRLKINDREVGNIPFITAGESNNGISSFINNKKQKKYYKAITIDMFGNAYYQEEKFTCDDNITILKNKSFSKEIYLFLTSRLNILKYKYSYGKQLRPNRLNRDRIMLPIDSNSNPNWKFMEDYIKQEQKDIAQKVISYYEQKILETGFDLIGLEDIEWKQFRLNEIFNIYTGRDIIISKVKEGIYPIITHSIENNGIGAFSQEINNRKLFNYKNTISLADRGNFHAYVQSHDFYIGTRVKALELRESLDDAYLLKFLCMSINKQKVRFSYGFNATNNVDNIIIILPSDKSGNPHWKYMSKFMKKLEVKNLEKVLEYIYIYIYIYID</sequence>
<feature type="domain" description="Type I restriction modification DNA specificity" evidence="4">
    <location>
        <begin position="189"/>
        <end position="343"/>
    </location>
</feature>
<keyword evidence="6" id="KW-1185">Reference proteome</keyword>
<comment type="similarity">
    <text evidence="1">Belongs to the type-I restriction system S methylase family.</text>
</comment>
<dbReference type="HOGENOM" id="CLU_039161_2_0_7"/>
<reference evidence="5" key="1">
    <citation type="submission" date="2013-06" db="EMBL/GenBank/DDBJ databases">
        <title>The Genome Sequence of Campylobacter ureolyticus ACS-301-V-SCH3B.</title>
        <authorList>
            <consortium name="The Broad Institute Genomics Platform"/>
            <person name="Earl A."/>
            <person name="Ward D."/>
            <person name="Feldgarden M."/>
            <person name="Gevers D."/>
            <person name="Saerens B."/>
            <person name="Vaneechoutte M."/>
            <person name="Walker B."/>
            <person name="Young S."/>
            <person name="Zeng Q."/>
            <person name="Gargeya S."/>
            <person name="Fitzgerald M."/>
            <person name="Haas B."/>
            <person name="Abouelleil A."/>
            <person name="Allen A.W."/>
            <person name="Alvarado L."/>
            <person name="Arachchi H.M."/>
            <person name="Berlin A.M."/>
            <person name="Chapman S.B."/>
            <person name="Gainer-Dewar J."/>
            <person name="Goldberg J."/>
            <person name="Griggs A."/>
            <person name="Gujja S."/>
            <person name="Hansen M."/>
            <person name="Howarth C."/>
            <person name="Imamovic A."/>
            <person name="Ireland A."/>
            <person name="Larimer J."/>
            <person name="McCowan C."/>
            <person name="Murphy C."/>
            <person name="Pearson M."/>
            <person name="Poon T.W."/>
            <person name="Priest M."/>
            <person name="Roberts A."/>
            <person name="Saif S."/>
            <person name="Shea T."/>
            <person name="Sisk P."/>
            <person name="Sykes S."/>
            <person name="Wortman J."/>
            <person name="Nusbaum C."/>
            <person name="Birren B."/>
        </authorList>
    </citation>
    <scope>NUCLEOTIDE SEQUENCE [LARGE SCALE GENOMIC DNA]</scope>
    <source>
        <strain evidence="5">ACS-301-V-Sch3b</strain>
    </source>
</reference>